<dbReference type="AlphaFoldDB" id="A0A4R6XQL0"/>
<evidence type="ECO:0000313" key="2">
    <source>
        <dbReference type="EMBL" id="TDR20699.1"/>
    </source>
</evidence>
<accession>A0A4R6XQL0</accession>
<evidence type="ECO:0000313" key="3">
    <source>
        <dbReference type="Proteomes" id="UP000295724"/>
    </source>
</evidence>
<feature type="chain" id="PRO_5020504977" evidence="1">
    <location>
        <begin position="22"/>
        <end position="573"/>
    </location>
</feature>
<proteinExistence type="predicted"/>
<protein>
    <submittedName>
        <fullName evidence="2">Uncharacterized protein DUF885</fullName>
    </submittedName>
</protein>
<dbReference type="EMBL" id="SNZB01000003">
    <property type="protein sequence ID" value="TDR20699.1"/>
    <property type="molecule type" value="Genomic_DNA"/>
</dbReference>
<dbReference type="PANTHER" id="PTHR33361:SF15">
    <property type="entry name" value="DUF885 FAMILY LIPOPROTEIN"/>
    <property type="match status" value="1"/>
</dbReference>
<name>A0A4R6XQL0_9GAMM</name>
<comment type="caution">
    <text evidence="2">The sequence shown here is derived from an EMBL/GenBank/DDBJ whole genome shotgun (WGS) entry which is preliminary data.</text>
</comment>
<reference evidence="2 3" key="1">
    <citation type="submission" date="2019-03" db="EMBL/GenBank/DDBJ databases">
        <title>Genomic Encyclopedia of Type Strains, Phase IV (KMG-IV): sequencing the most valuable type-strain genomes for metagenomic binning, comparative biology and taxonomic classification.</title>
        <authorList>
            <person name="Goeker M."/>
        </authorList>
    </citation>
    <scope>NUCLEOTIDE SEQUENCE [LARGE SCALE GENOMIC DNA]</scope>
    <source>
        <strain evidence="2 3">DSM 25488</strain>
    </source>
</reference>
<dbReference type="OrthoDB" id="9769898at2"/>
<gene>
    <name evidence="2" type="ORF">C8D91_1677</name>
</gene>
<dbReference type="RefSeq" id="WP_099018530.1">
    <property type="nucleotide sequence ID" value="NZ_NIHB01000001.1"/>
</dbReference>
<feature type="signal peptide" evidence="1">
    <location>
        <begin position="1"/>
        <end position="21"/>
    </location>
</feature>
<keyword evidence="1" id="KW-0732">Signal</keyword>
<dbReference type="Proteomes" id="UP000295724">
    <property type="component" value="Unassembled WGS sequence"/>
</dbReference>
<dbReference type="PANTHER" id="PTHR33361">
    <property type="entry name" value="GLR0591 PROTEIN"/>
    <property type="match status" value="1"/>
</dbReference>
<dbReference type="Pfam" id="PF05960">
    <property type="entry name" value="DUF885"/>
    <property type="match status" value="1"/>
</dbReference>
<organism evidence="2 3">
    <name type="scientific">Marinicella litoralis</name>
    <dbReference type="NCBI Taxonomy" id="644220"/>
    <lineage>
        <taxon>Bacteria</taxon>
        <taxon>Pseudomonadati</taxon>
        <taxon>Pseudomonadota</taxon>
        <taxon>Gammaproteobacteria</taxon>
        <taxon>Lysobacterales</taxon>
        <taxon>Marinicellaceae</taxon>
        <taxon>Marinicella</taxon>
    </lineage>
</organism>
<dbReference type="InterPro" id="IPR010281">
    <property type="entry name" value="DUF885"/>
</dbReference>
<evidence type="ECO:0000256" key="1">
    <source>
        <dbReference type="SAM" id="SignalP"/>
    </source>
</evidence>
<keyword evidence="3" id="KW-1185">Reference proteome</keyword>
<sequence>MKALKKILFALLFFLNTTTWSHGLDETYITEWKKFYPSKSLSRGIHASIFQFENFSKNNIEKWLSFNEQVLLDLSKKDVDIDAIDARLLRVQVLSEIDQWKKLSLHKSSLLMYTRLIAGAIDPILKADYLITPEKINLICQRLQQVTALSQAAKNNLTMVAEDDLSRGIESLNATLAFYKNDLSQSLQAEFSTNSCQGFDSKLQSSIKNLDGLHSFAKDTLSTNTSKPNKIIGYDEYARRLRLYTDSDLTPEALAQMALEEIEIVRALMGDVAKSYLNATYPDETIPDNYHELTAKALADMEKDAPLNAEDYLQFWNQLSEAAVQFIKKNEIATLPKNNTLRIITAPESAGPAARIGWVASAPPFDPNPITTLNLPSIPETLPKQEQLDFWASFNKPFNRMIVIHELFPGHYMQLKISRETAHPIRLLFPYGIYTEGWATFTEKVLLDAGWEKENHLTYLAHLRKRLENANRAYTSVQVHCNGWSQDQVMKFSTETSLLAPQFAKSLWGRIMSSPMQLTSYFLGGSQFTTLLQAEKERLGSQFNLKLFMDTIMKAGPIPIDEFYKIFALTTPN</sequence>